<evidence type="ECO:0000313" key="2">
    <source>
        <dbReference type="EMBL" id="SED71819.1"/>
    </source>
</evidence>
<keyword evidence="3" id="KW-1185">Reference proteome</keyword>
<keyword evidence="1" id="KW-0812">Transmembrane</keyword>
<dbReference type="Proteomes" id="UP000199220">
    <property type="component" value="Unassembled WGS sequence"/>
</dbReference>
<keyword evidence="1" id="KW-0472">Membrane</keyword>
<proteinExistence type="predicted"/>
<dbReference type="AlphaFoldDB" id="A0A1H5CYP1"/>
<dbReference type="STRING" id="648782.SAMN04488554_0516"/>
<evidence type="ECO:0008006" key="4">
    <source>
        <dbReference type="Google" id="ProtNLM"/>
    </source>
</evidence>
<organism evidence="2 3">
    <name type="scientific">Ruania alba</name>
    <dbReference type="NCBI Taxonomy" id="648782"/>
    <lineage>
        <taxon>Bacteria</taxon>
        <taxon>Bacillati</taxon>
        <taxon>Actinomycetota</taxon>
        <taxon>Actinomycetes</taxon>
        <taxon>Micrococcales</taxon>
        <taxon>Ruaniaceae</taxon>
        <taxon>Ruania</taxon>
    </lineage>
</organism>
<feature type="transmembrane region" description="Helical" evidence="1">
    <location>
        <begin position="124"/>
        <end position="149"/>
    </location>
</feature>
<reference evidence="3" key="1">
    <citation type="submission" date="2016-10" db="EMBL/GenBank/DDBJ databases">
        <authorList>
            <person name="Varghese N."/>
            <person name="Submissions S."/>
        </authorList>
    </citation>
    <scope>NUCLEOTIDE SEQUENCE [LARGE SCALE GENOMIC DNA]</scope>
    <source>
        <strain evidence="3">DSM 21368</strain>
    </source>
</reference>
<dbReference type="EMBL" id="FNTX01000001">
    <property type="protein sequence ID" value="SED71819.1"/>
    <property type="molecule type" value="Genomic_DNA"/>
</dbReference>
<protein>
    <recommendedName>
        <fullName evidence="4">Integral membrane protein</fullName>
    </recommendedName>
</protein>
<dbReference type="OrthoDB" id="3268838at2"/>
<feature type="transmembrane region" description="Helical" evidence="1">
    <location>
        <begin position="58"/>
        <end position="79"/>
    </location>
</feature>
<dbReference type="RefSeq" id="WP_089771554.1">
    <property type="nucleotide sequence ID" value="NZ_FNTX01000001.1"/>
</dbReference>
<feature type="transmembrane region" description="Helical" evidence="1">
    <location>
        <begin position="305"/>
        <end position="327"/>
    </location>
</feature>
<feature type="transmembrane region" description="Helical" evidence="1">
    <location>
        <begin position="99"/>
        <end position="118"/>
    </location>
</feature>
<feature type="transmembrane region" description="Helical" evidence="1">
    <location>
        <begin position="194"/>
        <end position="215"/>
    </location>
</feature>
<accession>A0A1H5CYP1</accession>
<evidence type="ECO:0000313" key="3">
    <source>
        <dbReference type="Proteomes" id="UP000199220"/>
    </source>
</evidence>
<feature type="transmembrane region" description="Helical" evidence="1">
    <location>
        <begin position="256"/>
        <end position="278"/>
    </location>
</feature>
<evidence type="ECO:0000256" key="1">
    <source>
        <dbReference type="SAM" id="Phobius"/>
    </source>
</evidence>
<feature type="transmembrane region" description="Helical" evidence="1">
    <location>
        <begin position="32"/>
        <end position="52"/>
    </location>
</feature>
<feature type="transmembrane region" description="Helical" evidence="1">
    <location>
        <begin position="161"/>
        <end position="182"/>
    </location>
</feature>
<name>A0A1H5CYP1_9MICO</name>
<keyword evidence="1" id="KW-1133">Transmembrane helix</keyword>
<sequence>MTADAEIRACERTFRRFGLPLLVENHSARRDVFGRAAPFLLVVLLLQLTGAVRLDWSAWANVLAVVGAVAIIFAAYVGLNVLRGRRWSTLPQDVGLPELAFFVLAPAAVPAIIGAQWGTALSTAAGNLVLLAIVRGVVGYGLAATLWWGMGRIWRDLGSSLVRLIRFLPLLLIFSIALFYNAEVWQVFDHTPGVSDFILAGFFALLIAVILRIRLRSESQEVLDRAAAEHPEVAELPPLTRPQQMNIAAMVGTNQLLQVIVISAGVGLFFFALGTLTITDGVLEAWSIDGGSWQQRFSLAGADLLITQTLLRVSVALATFTGLYYAISVLTDALYRADFVDDMAEQMAEVFAHRVRYLQLLASREDDRLDAPLATDRGNGQD</sequence>
<gene>
    <name evidence="2" type="ORF">SAMN04488554_0516</name>
</gene>